<dbReference type="PANTHER" id="PTHR30068:SF4">
    <property type="entry name" value="URONATE ISOMERASE"/>
    <property type="match status" value="1"/>
</dbReference>
<gene>
    <name evidence="7 8" type="primary">uxaC</name>
    <name evidence="8" type="ORF">H7C18_22940</name>
</gene>
<evidence type="ECO:0000256" key="4">
    <source>
        <dbReference type="ARBA" id="ARBA00012546"/>
    </source>
</evidence>
<dbReference type="RefSeq" id="WP_185131448.1">
    <property type="nucleotide sequence ID" value="NZ_JACJVO010000031.1"/>
</dbReference>
<comment type="pathway">
    <text evidence="2 7">Carbohydrate metabolism; pentose and glucuronate interconversion.</text>
</comment>
<evidence type="ECO:0000256" key="2">
    <source>
        <dbReference type="ARBA" id="ARBA00004892"/>
    </source>
</evidence>
<sequence>MKPFLDQDFLLASETAKRLYHDYAERMPIIDYHCHLSPQEIWENKAYDNLTQVWLYGDHYKWRAMRANGTSEKLVTGGEGVSDYDRFLAWAQTMPKTLGNPLFHWSHLELRRYFGIEEVLSEQTAPVVWEKANAKLQGPNGWRVRDFIVRSGVEVVCTTDDPADSLEYHLKIRGLSDFPVKVLPSFRPDKALEIRRATFLPWLERLKEASGSPVGSYGELLAALEARAQFFHDTGCRVSDHALDVMGYAEATREEAAAIFAKALAGETVSEEEERKYKSHTLVFLGRIYARLGWTMQYHINAARNNNSRMFARLGPDTGYDSIGDSPVGEPLVRLLDALDKDDALPKTVVYSLNPNHLYVLGSAIGSFQGGVPGKMQLGSAWWFNDTRDGMVEQLKALANLGLLSRFVGMLTDSRSFLSYTRHEYFRRILCNLIGEWAENGEVPNDLELLGGMVQDISYNNAKRYFEF</sequence>
<dbReference type="AlphaFoldDB" id="A0A7X0SRI9"/>
<accession>A0A7X0SRI9</accession>
<dbReference type="NCBIfam" id="NF002794">
    <property type="entry name" value="PRK02925.1"/>
    <property type="match status" value="1"/>
</dbReference>
<evidence type="ECO:0000256" key="7">
    <source>
        <dbReference type="HAMAP-Rule" id="MF_00675"/>
    </source>
</evidence>
<dbReference type="GO" id="GO:0042840">
    <property type="term" value="P:D-glucuronate catabolic process"/>
    <property type="evidence" value="ECO:0007669"/>
    <property type="project" value="TreeGrafter"/>
</dbReference>
<dbReference type="GO" id="GO:0019698">
    <property type="term" value="P:D-galacturonate catabolic process"/>
    <property type="evidence" value="ECO:0007669"/>
    <property type="project" value="TreeGrafter"/>
</dbReference>
<evidence type="ECO:0000256" key="1">
    <source>
        <dbReference type="ARBA" id="ARBA00001165"/>
    </source>
</evidence>
<dbReference type="EC" id="5.3.1.12" evidence="4 7"/>
<evidence type="ECO:0000313" key="8">
    <source>
        <dbReference type="EMBL" id="MBB6733784.1"/>
    </source>
</evidence>
<comment type="similarity">
    <text evidence="3 7">Belongs to the metallo-dependent hydrolases superfamily. Uronate isomerase family.</text>
</comment>
<dbReference type="InterPro" id="IPR032466">
    <property type="entry name" value="Metal_Hydrolase"/>
</dbReference>
<dbReference type="GO" id="GO:0008880">
    <property type="term" value="F:glucuronate isomerase activity"/>
    <property type="evidence" value="ECO:0007669"/>
    <property type="project" value="UniProtKB-UniRule"/>
</dbReference>
<dbReference type="EMBL" id="JACJVO010000031">
    <property type="protein sequence ID" value="MBB6733784.1"/>
    <property type="molecule type" value="Genomic_DNA"/>
</dbReference>
<dbReference type="Gene3D" id="1.10.2020.10">
    <property type="entry name" value="uronate isomerase, domain 2, chain A"/>
    <property type="match status" value="1"/>
</dbReference>
<evidence type="ECO:0000256" key="3">
    <source>
        <dbReference type="ARBA" id="ARBA00008397"/>
    </source>
</evidence>
<comment type="caution">
    <text evidence="8">The sequence shown here is derived from an EMBL/GenBank/DDBJ whole genome shotgun (WGS) entry which is preliminary data.</text>
</comment>
<dbReference type="Gene3D" id="3.20.20.140">
    <property type="entry name" value="Metal-dependent hydrolases"/>
    <property type="match status" value="1"/>
</dbReference>
<proteinExistence type="inferred from homology"/>
<keyword evidence="9" id="KW-1185">Reference proteome</keyword>
<name>A0A7X0SRI9_9BACL</name>
<dbReference type="HAMAP" id="MF_00675">
    <property type="entry name" value="UxaC"/>
    <property type="match status" value="1"/>
</dbReference>
<evidence type="ECO:0000256" key="6">
    <source>
        <dbReference type="ARBA" id="ARBA00023235"/>
    </source>
</evidence>
<dbReference type="PANTHER" id="PTHR30068">
    <property type="entry name" value="URONATE ISOMERASE"/>
    <property type="match status" value="1"/>
</dbReference>
<protein>
    <recommendedName>
        <fullName evidence="5 7">Uronate isomerase</fullName>
        <ecNumber evidence="4 7">5.3.1.12</ecNumber>
    </recommendedName>
    <alternativeName>
        <fullName evidence="7">Glucuronate isomerase</fullName>
    </alternativeName>
    <alternativeName>
        <fullName evidence="7">Uronic isomerase</fullName>
    </alternativeName>
</protein>
<reference evidence="8 9" key="1">
    <citation type="submission" date="2020-08" db="EMBL/GenBank/DDBJ databases">
        <title>Cohnella phylogeny.</title>
        <authorList>
            <person name="Dunlap C."/>
        </authorList>
    </citation>
    <scope>NUCLEOTIDE SEQUENCE [LARGE SCALE GENOMIC DNA]</scope>
    <source>
        <strain evidence="8 9">CBP 2801</strain>
    </source>
</reference>
<organism evidence="8 9">
    <name type="scientific">Cohnella zeiphila</name>
    <dbReference type="NCBI Taxonomy" id="2761120"/>
    <lineage>
        <taxon>Bacteria</taxon>
        <taxon>Bacillati</taxon>
        <taxon>Bacillota</taxon>
        <taxon>Bacilli</taxon>
        <taxon>Bacillales</taxon>
        <taxon>Paenibacillaceae</taxon>
        <taxon>Cohnella</taxon>
    </lineage>
</organism>
<dbReference type="UniPathway" id="UPA00246"/>
<comment type="catalytic activity">
    <reaction evidence="1 7">
        <text>D-glucuronate = D-fructuronate</text>
        <dbReference type="Rhea" id="RHEA:13049"/>
        <dbReference type="ChEBI" id="CHEBI:58720"/>
        <dbReference type="ChEBI" id="CHEBI:59863"/>
        <dbReference type="EC" id="5.3.1.12"/>
    </reaction>
</comment>
<dbReference type="SUPFAM" id="SSF51556">
    <property type="entry name" value="Metallo-dependent hydrolases"/>
    <property type="match status" value="1"/>
</dbReference>
<evidence type="ECO:0000256" key="5">
    <source>
        <dbReference type="ARBA" id="ARBA00020555"/>
    </source>
</evidence>
<keyword evidence="6 7" id="KW-0413">Isomerase</keyword>
<dbReference type="Proteomes" id="UP000564644">
    <property type="component" value="Unassembled WGS sequence"/>
</dbReference>
<dbReference type="InterPro" id="IPR003766">
    <property type="entry name" value="Uronate_isomerase"/>
</dbReference>
<dbReference type="Pfam" id="PF02614">
    <property type="entry name" value="UxaC"/>
    <property type="match status" value="1"/>
</dbReference>
<evidence type="ECO:0000313" key="9">
    <source>
        <dbReference type="Proteomes" id="UP000564644"/>
    </source>
</evidence>
<comment type="catalytic activity">
    <reaction evidence="7">
        <text>aldehydo-D-galacturonate = keto-D-tagaturonate</text>
        <dbReference type="Rhea" id="RHEA:27702"/>
        <dbReference type="ChEBI" id="CHEBI:12952"/>
        <dbReference type="ChEBI" id="CHEBI:17886"/>
    </reaction>
</comment>